<organism evidence="6 7">
    <name type="scientific">Chlamydomonas incerta</name>
    <dbReference type="NCBI Taxonomy" id="51695"/>
    <lineage>
        <taxon>Eukaryota</taxon>
        <taxon>Viridiplantae</taxon>
        <taxon>Chlorophyta</taxon>
        <taxon>core chlorophytes</taxon>
        <taxon>Chlorophyceae</taxon>
        <taxon>CS clade</taxon>
        <taxon>Chlamydomonadales</taxon>
        <taxon>Chlamydomonadaceae</taxon>
        <taxon>Chlamydomonas</taxon>
    </lineage>
</organism>
<evidence type="ECO:0000256" key="1">
    <source>
        <dbReference type="ARBA" id="ARBA00012346"/>
    </source>
</evidence>
<sequence length="357" mass="35848">MNPQTLTGRRQVVPLESHAASLPGWTLSFRMLGLPYTEPGFATIEQVGAGAGAGTGSSTGGGSGTSSAVSAAPSGRWKSEVHGVLHQLKPADWATVMATEGVGSTDSGYKVVEVEVRRYDGVAVRALTLEGQTASLHSPGRGPVAPSKRYLGLLRDGARHHGLNPEYITFLDSLQPYDGSGVVPAIGRATAIAVAAPFALPLLPPVLLLRYLRKQQQDQQQAQQAAAGGSVVGAATTVGISSVSAAKGATDLVSKAAAVSSGAPPASTAASTGAAKAAASSNAGATTRGSYDSNGKSTVSSVPKELLQPPATLPAVVGKYINAVQSLTWLAHDILAAPILGSGSSSNVDGDGSGAKP</sequence>
<evidence type="ECO:0000313" key="7">
    <source>
        <dbReference type="Proteomes" id="UP000650467"/>
    </source>
</evidence>
<dbReference type="AlphaFoldDB" id="A0A835SVA4"/>
<feature type="compositionally biased region" description="Low complexity" evidence="5">
    <location>
        <begin position="281"/>
        <end position="290"/>
    </location>
</feature>
<feature type="compositionally biased region" description="Polar residues" evidence="5">
    <location>
        <begin position="291"/>
        <end position="301"/>
    </location>
</feature>
<dbReference type="OrthoDB" id="2017317at2759"/>
<evidence type="ECO:0000256" key="3">
    <source>
        <dbReference type="PIRSR" id="PIRSR617939-1"/>
    </source>
</evidence>
<gene>
    <name evidence="6" type="ORF">HXX76_012446</name>
</gene>
<dbReference type="EMBL" id="JAEHOC010000041">
    <property type="protein sequence ID" value="KAG2427250.1"/>
    <property type="molecule type" value="Genomic_DNA"/>
</dbReference>
<protein>
    <recommendedName>
        <fullName evidence="1">gamma-glutamylcyclotransferase</fullName>
        <ecNumber evidence="1">4.3.2.9</ecNumber>
    </recommendedName>
</protein>
<reference evidence="6" key="1">
    <citation type="journal article" date="2020" name="bioRxiv">
        <title>Comparative genomics of Chlamydomonas.</title>
        <authorList>
            <person name="Craig R.J."/>
            <person name="Hasan A.R."/>
            <person name="Ness R.W."/>
            <person name="Keightley P.D."/>
        </authorList>
    </citation>
    <scope>NUCLEOTIDE SEQUENCE</scope>
    <source>
        <strain evidence="6">SAG 7.73</strain>
    </source>
</reference>
<evidence type="ECO:0000256" key="2">
    <source>
        <dbReference type="ARBA" id="ARBA00023239"/>
    </source>
</evidence>
<evidence type="ECO:0000313" key="6">
    <source>
        <dbReference type="EMBL" id="KAG2427250.1"/>
    </source>
</evidence>
<dbReference type="PANTHER" id="PTHR12935:SF0">
    <property type="entry name" value="GAMMA-GLUTAMYLCYCLOTRANSFERASE"/>
    <property type="match status" value="1"/>
</dbReference>
<keyword evidence="7" id="KW-1185">Reference proteome</keyword>
<accession>A0A835SVA4</accession>
<keyword evidence="2" id="KW-0456">Lyase</keyword>
<dbReference type="InterPro" id="IPR017939">
    <property type="entry name" value="G-Glutamylcylcotransferase"/>
</dbReference>
<evidence type="ECO:0000256" key="5">
    <source>
        <dbReference type="SAM" id="MobiDB-lite"/>
    </source>
</evidence>
<feature type="binding site" evidence="4">
    <location>
        <position position="150"/>
    </location>
    <ligand>
        <name>substrate</name>
    </ligand>
</feature>
<dbReference type="Pfam" id="PF13772">
    <property type="entry name" value="AIG2_2"/>
    <property type="match status" value="1"/>
</dbReference>
<feature type="region of interest" description="Disordered" evidence="5">
    <location>
        <begin position="52"/>
        <end position="73"/>
    </location>
</feature>
<proteinExistence type="predicted"/>
<feature type="compositionally biased region" description="Gly residues" evidence="5">
    <location>
        <begin position="52"/>
        <end position="64"/>
    </location>
</feature>
<dbReference type="Gene3D" id="3.10.490.10">
    <property type="entry name" value="Gamma-glutamyl cyclotransferase-like"/>
    <property type="match status" value="1"/>
</dbReference>
<dbReference type="EC" id="4.3.2.9" evidence="1"/>
<name>A0A835SVA4_CHLIN</name>
<dbReference type="GO" id="GO:0003839">
    <property type="term" value="F:gamma-glutamylcyclotransferase activity"/>
    <property type="evidence" value="ECO:0007669"/>
    <property type="project" value="UniProtKB-EC"/>
</dbReference>
<dbReference type="Proteomes" id="UP000650467">
    <property type="component" value="Unassembled WGS sequence"/>
</dbReference>
<comment type="caution">
    <text evidence="6">The sequence shown here is derived from an EMBL/GenBank/DDBJ whole genome shotgun (WGS) entry which is preliminary data.</text>
</comment>
<feature type="region of interest" description="Disordered" evidence="5">
    <location>
        <begin position="281"/>
        <end position="302"/>
    </location>
</feature>
<dbReference type="PANTHER" id="PTHR12935">
    <property type="entry name" value="GAMMA-GLUTAMYLCYCLOTRANSFERASE"/>
    <property type="match status" value="1"/>
</dbReference>
<feature type="active site" description="Proton acceptor" evidence="3">
    <location>
        <position position="100"/>
    </location>
</feature>
<evidence type="ECO:0000256" key="4">
    <source>
        <dbReference type="PIRSR" id="PIRSR617939-2"/>
    </source>
</evidence>